<proteinExistence type="predicted"/>
<evidence type="ECO:0000313" key="2">
    <source>
        <dbReference type="Proteomes" id="UP001152888"/>
    </source>
</evidence>
<dbReference type="OrthoDB" id="10048767at2759"/>
<dbReference type="GO" id="GO:0003676">
    <property type="term" value="F:nucleic acid binding"/>
    <property type="evidence" value="ECO:0007669"/>
    <property type="project" value="InterPro"/>
</dbReference>
<dbReference type="Proteomes" id="UP001152888">
    <property type="component" value="Unassembled WGS sequence"/>
</dbReference>
<dbReference type="Gene3D" id="3.30.420.10">
    <property type="entry name" value="Ribonuclease H-like superfamily/Ribonuclease H"/>
    <property type="match status" value="1"/>
</dbReference>
<evidence type="ECO:0008006" key="3">
    <source>
        <dbReference type="Google" id="ProtNLM"/>
    </source>
</evidence>
<protein>
    <recommendedName>
        <fullName evidence="3">Tc1-like transposase DDE domain-containing protein</fullName>
    </recommendedName>
</protein>
<dbReference type="InterPro" id="IPR036397">
    <property type="entry name" value="RNaseH_sf"/>
</dbReference>
<dbReference type="EMBL" id="CAKOFQ010007490">
    <property type="protein sequence ID" value="CAH2002289.1"/>
    <property type="molecule type" value="Genomic_DNA"/>
</dbReference>
<organism evidence="1 2">
    <name type="scientific">Acanthoscelides obtectus</name>
    <name type="common">Bean weevil</name>
    <name type="synonym">Bruchus obtectus</name>
    <dbReference type="NCBI Taxonomy" id="200917"/>
    <lineage>
        <taxon>Eukaryota</taxon>
        <taxon>Metazoa</taxon>
        <taxon>Ecdysozoa</taxon>
        <taxon>Arthropoda</taxon>
        <taxon>Hexapoda</taxon>
        <taxon>Insecta</taxon>
        <taxon>Pterygota</taxon>
        <taxon>Neoptera</taxon>
        <taxon>Endopterygota</taxon>
        <taxon>Coleoptera</taxon>
        <taxon>Polyphaga</taxon>
        <taxon>Cucujiformia</taxon>
        <taxon>Chrysomeloidea</taxon>
        <taxon>Chrysomelidae</taxon>
        <taxon>Bruchinae</taxon>
        <taxon>Bruchini</taxon>
        <taxon>Acanthoscelides</taxon>
    </lineage>
</organism>
<accession>A0A9P0PYS9</accession>
<dbReference type="AlphaFoldDB" id="A0A9P0PYS9"/>
<comment type="caution">
    <text evidence="1">The sequence shown here is derived from an EMBL/GenBank/DDBJ whole genome shotgun (WGS) entry which is preliminary data.</text>
</comment>
<reference evidence="1" key="1">
    <citation type="submission" date="2022-03" db="EMBL/GenBank/DDBJ databases">
        <authorList>
            <person name="Sayadi A."/>
        </authorList>
    </citation>
    <scope>NUCLEOTIDE SEQUENCE</scope>
</reference>
<dbReference type="PANTHER" id="PTHR33939">
    <property type="entry name" value="PROTEIN CBG22215"/>
    <property type="match status" value="1"/>
</dbReference>
<dbReference type="PANTHER" id="PTHR33939:SF1">
    <property type="entry name" value="DUF4371 DOMAIN-CONTAINING PROTEIN"/>
    <property type="match status" value="1"/>
</dbReference>
<gene>
    <name evidence="1" type="ORF">ACAOBT_LOCUS26715</name>
</gene>
<sequence length="154" mass="17940">MEPECIVRINLNAPYHSRRLEKFPTSSWRKSEIINSLKTKNITYQEQMLRIELLNIARQKKPTSIRVLYAIDEMALQHAIIVHRLPPYHCELNPIELIWAQLKGEIARNTNLQVTGCQVIVTKCYQQRILRELAKMYSTRHQGRAVNVGSGHSH</sequence>
<name>A0A9P0PYS9_ACAOB</name>
<keyword evidence="2" id="KW-1185">Reference proteome</keyword>
<evidence type="ECO:0000313" key="1">
    <source>
        <dbReference type="EMBL" id="CAH2002289.1"/>
    </source>
</evidence>